<evidence type="ECO:0000259" key="7">
    <source>
        <dbReference type="Pfam" id="PF17287"/>
    </source>
</evidence>
<accession>A0A856QT92</accession>
<evidence type="ECO:0000256" key="1">
    <source>
        <dbReference type="ARBA" id="ARBA00022452"/>
    </source>
</evidence>
<keyword evidence="3" id="KW-0998">Cell outer membrane</keyword>
<feature type="domain" description="ShlB POTRA" evidence="7">
    <location>
        <begin position="130"/>
        <end position="184"/>
    </location>
</feature>
<dbReference type="AlphaFoldDB" id="A0A856QT92"/>
<organism evidence="8 9">
    <name type="scientific">Halomonas binhaiensis</name>
    <dbReference type="NCBI Taxonomy" id="2562282"/>
    <lineage>
        <taxon>Bacteria</taxon>
        <taxon>Pseudomonadati</taxon>
        <taxon>Pseudomonadota</taxon>
        <taxon>Gammaproteobacteria</taxon>
        <taxon>Oceanospirillales</taxon>
        <taxon>Halomonadaceae</taxon>
        <taxon>Halomonas</taxon>
    </lineage>
</organism>
<dbReference type="PANTHER" id="PTHR34597">
    <property type="entry name" value="SLR1661 PROTEIN"/>
    <property type="match status" value="1"/>
</dbReference>
<dbReference type="InterPro" id="IPR005565">
    <property type="entry name" value="Hemolysn_activator_HlyB_C"/>
</dbReference>
<evidence type="ECO:0000259" key="6">
    <source>
        <dbReference type="Pfam" id="PF08479"/>
    </source>
</evidence>
<evidence type="ECO:0000259" key="5">
    <source>
        <dbReference type="Pfam" id="PF03865"/>
    </source>
</evidence>
<dbReference type="EMBL" id="CP038437">
    <property type="protein sequence ID" value="QEM83265.2"/>
    <property type="molecule type" value="Genomic_DNA"/>
</dbReference>
<keyword evidence="2" id="KW-0812">Transmembrane</keyword>
<name>A0A856QT92_9GAMM</name>
<evidence type="ECO:0000256" key="2">
    <source>
        <dbReference type="ARBA" id="ARBA00022692"/>
    </source>
</evidence>
<dbReference type="KEGG" id="hbh:E4T21_18195"/>
<sequence>MPPETINSLNRNFLRDDQRRLLEEQSEKLEQLERLPGRDARPTPSASEPSTKCVQVDDIALEGVTRFNAEQQQAWVASFEGRCLKVDDINALLGDITNAYVDRGFVTTRAYVAQQDLTQRQLKVVVFEGRIEALESVGDVPTARELAMASPTGAGDLLNLRDLEQLVDQLSRLPSRQSTMELVPGEDVGSSRVQLASEGGRPVRFSLGRNNDGTEDTGEQQWALGFEWDSPLGLADQLRMQWGHDVTEDSGIGSRDGYIHYSVPFGYWYVSYSYTESAYNSFGQADGQVFDYDGSSQRHQVMAQRLLYRDQVSKTSANIALSRVTTRNNIDGSRTAISSQRLADVTLGLNHGRRVGSALVNADLQWSKGLRNFGAQHDENTPPGDPKAQFEKTMLTLSAVQPFSLFDQSLRFTSLAHGQWSDDVLYSPYRLTIGGQESVRGFKEQSLSGDSGAYWRNQVSWHLPLEKARPVFHSMELSLGYDMGVIHHSDYSFGVNGRMTGYAVGLGLQGEHLAVDVSAAHSLERPEFIEDDETPVYFNVTAFL</sequence>
<dbReference type="GO" id="GO:0008320">
    <property type="term" value="F:protein transmembrane transporter activity"/>
    <property type="evidence" value="ECO:0007669"/>
    <property type="project" value="TreeGrafter"/>
</dbReference>
<feature type="domain" description="Haemolysin activator HlyB C-terminal" evidence="5">
    <location>
        <begin position="189"/>
        <end position="506"/>
    </location>
</feature>
<dbReference type="Pfam" id="PF17287">
    <property type="entry name" value="POTRA_3"/>
    <property type="match status" value="1"/>
</dbReference>
<evidence type="ECO:0000313" key="8">
    <source>
        <dbReference type="EMBL" id="QEM83265.2"/>
    </source>
</evidence>
<dbReference type="GO" id="GO:0046819">
    <property type="term" value="P:protein secretion by the type V secretion system"/>
    <property type="evidence" value="ECO:0007669"/>
    <property type="project" value="TreeGrafter"/>
</dbReference>
<dbReference type="InterPro" id="IPR035251">
    <property type="entry name" value="ShlB_POTRA"/>
</dbReference>
<dbReference type="PANTHER" id="PTHR34597:SF3">
    <property type="entry name" value="OUTER MEMBRANE TRANSPORTER CDIB"/>
    <property type="match status" value="1"/>
</dbReference>
<dbReference type="Gene3D" id="2.40.160.50">
    <property type="entry name" value="membrane protein fhac: a member of the omp85/tpsb transporter family"/>
    <property type="match status" value="1"/>
</dbReference>
<dbReference type="GO" id="GO:0098046">
    <property type="term" value="C:type V protein secretion system complex"/>
    <property type="evidence" value="ECO:0007669"/>
    <property type="project" value="TreeGrafter"/>
</dbReference>
<keyword evidence="1" id="KW-1134">Transmembrane beta strand</keyword>
<dbReference type="InterPro" id="IPR051544">
    <property type="entry name" value="TPS_OM_transporter"/>
</dbReference>
<dbReference type="Gene3D" id="3.10.20.310">
    <property type="entry name" value="membrane protein fhac"/>
    <property type="match status" value="1"/>
</dbReference>
<dbReference type="InterPro" id="IPR027282">
    <property type="entry name" value="TPS"/>
</dbReference>
<feature type="region of interest" description="Disordered" evidence="4">
    <location>
        <begin position="28"/>
        <end position="52"/>
    </location>
</feature>
<keyword evidence="9" id="KW-1185">Reference proteome</keyword>
<evidence type="ECO:0000256" key="3">
    <source>
        <dbReference type="ARBA" id="ARBA00023237"/>
    </source>
</evidence>
<keyword evidence="1" id="KW-0472">Membrane</keyword>
<feature type="domain" description="Polypeptide-transport-associated ShlB-type" evidence="6">
    <location>
        <begin position="55"/>
        <end position="129"/>
    </location>
</feature>
<evidence type="ECO:0000313" key="9">
    <source>
        <dbReference type="Proteomes" id="UP000324285"/>
    </source>
</evidence>
<dbReference type="PIRSF" id="PIRSF029745">
    <property type="entry name" value="FhaC"/>
    <property type="match status" value="1"/>
</dbReference>
<proteinExistence type="predicted"/>
<dbReference type="Proteomes" id="UP000324285">
    <property type="component" value="Chromosome"/>
</dbReference>
<dbReference type="RefSeq" id="WP_187775042.1">
    <property type="nucleotide sequence ID" value="NZ_CP038437.2"/>
</dbReference>
<evidence type="ECO:0000256" key="4">
    <source>
        <dbReference type="SAM" id="MobiDB-lite"/>
    </source>
</evidence>
<reference evidence="8" key="1">
    <citation type="submission" date="2021-02" db="EMBL/GenBank/DDBJ databases">
        <title>Strain Y2R2, a novel species of the genus Halomonas.</title>
        <authorList>
            <person name="Huang H."/>
        </authorList>
    </citation>
    <scope>NUCLEOTIDE SEQUENCE</scope>
    <source>
        <strain evidence="8">Y2R2</strain>
    </source>
</reference>
<protein>
    <submittedName>
        <fullName evidence="8">ShlB/FhaC/HecB family hemolysin secretion/activation protein</fullName>
    </submittedName>
</protein>
<dbReference type="InterPro" id="IPR013686">
    <property type="entry name" value="Polypept-transport_assoc_ShlB"/>
</dbReference>
<dbReference type="Pfam" id="PF03865">
    <property type="entry name" value="ShlB"/>
    <property type="match status" value="1"/>
</dbReference>
<dbReference type="Pfam" id="PF08479">
    <property type="entry name" value="POTRA_2"/>
    <property type="match status" value="1"/>
</dbReference>
<feature type="compositionally biased region" description="Basic and acidic residues" evidence="4">
    <location>
        <begin position="28"/>
        <end position="41"/>
    </location>
</feature>
<gene>
    <name evidence="8" type="ORF">E4T21_18195</name>
</gene>